<dbReference type="InterPro" id="IPR001878">
    <property type="entry name" value="Znf_CCHC"/>
</dbReference>
<organism evidence="4 5">
    <name type="scientific">Linum trigynum</name>
    <dbReference type="NCBI Taxonomy" id="586398"/>
    <lineage>
        <taxon>Eukaryota</taxon>
        <taxon>Viridiplantae</taxon>
        <taxon>Streptophyta</taxon>
        <taxon>Embryophyta</taxon>
        <taxon>Tracheophyta</taxon>
        <taxon>Spermatophyta</taxon>
        <taxon>Magnoliopsida</taxon>
        <taxon>eudicotyledons</taxon>
        <taxon>Gunneridae</taxon>
        <taxon>Pentapetalae</taxon>
        <taxon>rosids</taxon>
        <taxon>fabids</taxon>
        <taxon>Malpighiales</taxon>
        <taxon>Linaceae</taxon>
        <taxon>Linum</taxon>
    </lineage>
</organism>
<dbReference type="InterPro" id="IPR040256">
    <property type="entry name" value="At4g02000-like"/>
</dbReference>
<feature type="compositionally biased region" description="Basic and acidic residues" evidence="2">
    <location>
        <begin position="679"/>
        <end position="695"/>
    </location>
</feature>
<dbReference type="InterPro" id="IPR025836">
    <property type="entry name" value="Zn_knuckle_CX2CX4HX4C"/>
</dbReference>
<evidence type="ECO:0000256" key="2">
    <source>
        <dbReference type="SAM" id="MobiDB-lite"/>
    </source>
</evidence>
<dbReference type="Pfam" id="PF14111">
    <property type="entry name" value="DUF4283"/>
    <property type="match status" value="1"/>
</dbReference>
<proteinExistence type="predicted"/>
<reference evidence="4 5" key="1">
    <citation type="submission" date="2024-04" db="EMBL/GenBank/DDBJ databases">
        <authorList>
            <person name="Fracassetti M."/>
        </authorList>
    </citation>
    <scope>NUCLEOTIDE SEQUENCE [LARGE SCALE GENOMIC DNA]</scope>
</reference>
<dbReference type="Proteomes" id="UP001497516">
    <property type="component" value="Chromosome 9"/>
</dbReference>
<dbReference type="GO" id="GO:0003676">
    <property type="term" value="F:nucleic acid binding"/>
    <property type="evidence" value="ECO:0007669"/>
    <property type="project" value="InterPro"/>
</dbReference>
<dbReference type="Pfam" id="PF14392">
    <property type="entry name" value="zf-CCHC_4"/>
    <property type="match status" value="1"/>
</dbReference>
<keyword evidence="1" id="KW-0863">Zinc-finger</keyword>
<feature type="compositionally biased region" description="Gly residues" evidence="2">
    <location>
        <begin position="597"/>
        <end position="610"/>
    </location>
</feature>
<gene>
    <name evidence="4" type="ORF">LTRI10_LOCUS49824</name>
</gene>
<evidence type="ECO:0000259" key="3">
    <source>
        <dbReference type="PROSITE" id="PS50158"/>
    </source>
</evidence>
<dbReference type="AlphaFoldDB" id="A0AAV2GIU6"/>
<evidence type="ECO:0000313" key="5">
    <source>
        <dbReference type="Proteomes" id="UP001497516"/>
    </source>
</evidence>
<dbReference type="PANTHER" id="PTHR31286">
    <property type="entry name" value="GLYCINE-RICH CELL WALL STRUCTURAL PROTEIN 1.8-LIKE"/>
    <property type="match status" value="1"/>
</dbReference>
<protein>
    <recommendedName>
        <fullName evidence="3">CCHC-type domain-containing protein</fullName>
    </recommendedName>
</protein>
<accession>A0AAV2GIU6</accession>
<evidence type="ECO:0000256" key="1">
    <source>
        <dbReference type="PROSITE-ProRule" id="PRU00047"/>
    </source>
</evidence>
<keyword evidence="5" id="KW-1185">Reference proteome</keyword>
<dbReference type="PANTHER" id="PTHR31286:SF178">
    <property type="entry name" value="DUF4283 DOMAIN-CONTAINING PROTEIN"/>
    <property type="match status" value="1"/>
</dbReference>
<dbReference type="EMBL" id="OZ034822">
    <property type="protein sequence ID" value="CAL1410401.1"/>
    <property type="molecule type" value="Genomic_DNA"/>
</dbReference>
<dbReference type="InterPro" id="IPR025558">
    <property type="entry name" value="DUF4283"/>
</dbReference>
<evidence type="ECO:0000313" key="4">
    <source>
        <dbReference type="EMBL" id="CAL1410401.1"/>
    </source>
</evidence>
<feature type="region of interest" description="Disordered" evidence="2">
    <location>
        <begin position="802"/>
        <end position="839"/>
    </location>
</feature>
<keyword evidence="1" id="KW-0479">Metal-binding</keyword>
<feature type="compositionally biased region" description="Basic and acidic residues" evidence="2">
    <location>
        <begin position="611"/>
        <end position="630"/>
    </location>
</feature>
<feature type="compositionally biased region" description="Basic and acidic residues" evidence="2">
    <location>
        <begin position="708"/>
        <end position="717"/>
    </location>
</feature>
<dbReference type="PROSITE" id="PS50158">
    <property type="entry name" value="ZF_CCHC"/>
    <property type="match status" value="1"/>
</dbReference>
<dbReference type="GO" id="GO:0008270">
    <property type="term" value="F:zinc ion binding"/>
    <property type="evidence" value="ECO:0007669"/>
    <property type="project" value="UniProtKB-KW"/>
</dbReference>
<feature type="domain" description="CCHC-type" evidence="3">
    <location>
        <begin position="483"/>
        <end position="496"/>
    </location>
</feature>
<name>A0AAV2GIU6_9ROSI</name>
<sequence>MVKNALSSLLRKIVGTAYFLFLSIWFSKDETMESSTGWASWARKSLEELWGKVEAVFRRNKGPMMRTAAKKRWLEDARGGVIAMMNTGFGQCGKPPSEGGDLSRDHENETVMSMGKFATGGQRLTRNWSRSGDRRTEPTRGEEEHGIELTWSCWRQIRSTRFEGDLNNIDNINFDIRKRIYLTNNWLSGWDGDNSQDPNLAVQTLTPWIILTKPIGFPSWGRSLGGTLNLFEYYNNLCIQKTFKGWLVDSLQRIRLDQGLSEASFLSSCLAPRTEIAEQRQIETMAEQNICQDQIVEFSTDDVAVSMQRAKMSLLGRLFIENRPSLAVIHKIVTGAWECRKKVQVMEAEMGLLQFLFDDTEDMEWVLKRTPWPVKDRVLHLQRWSPVSEEVFDSLGFVPFSVQMWGIPSHCRTIAFGRRVAESKLGEVLDVGLFGIKGESDQFLKARVKINVLQPLRSQIWASNEVAGKFWVTFAYEFLPLFCFHCGRLGHMERNCVFPDPSGEERFSQEMVTTEVGFRLKEDTLKPAQFNPPPLPQSVWVNPKTKGKVAVGSATDRGDKRMSESKSLGREVVLALPAEGDRVGKGGQGVWSREGNRQGGVGGSQKGGRGARVEEREPMEPRSKKQREAVGRGAGERGNQLVEGGGRPEVGLKGRGDGGKSGGQGGLKKEGGVLAGRGAIREKEKGLGKRGKLETEGQGAAGLPDGGSKGKEKKGDSPKSPLVGAGDAGEAVAQVGLQSEKVDKNEVVAGVVEEGEKPEVLDAEPKVTDEYGTNFPKLSEVFRMAIAEDELVERKRSVEMVEDLAQDPTPTKKLCAENPNKEDKEMVEVASPKWPQLDK</sequence>
<feature type="region of interest" description="Disordered" evidence="2">
    <location>
        <begin position="579"/>
        <end position="740"/>
    </location>
</feature>
<keyword evidence="1" id="KW-0862">Zinc</keyword>